<evidence type="ECO:0000256" key="1">
    <source>
        <dbReference type="SAM" id="MobiDB-lite"/>
    </source>
</evidence>
<dbReference type="AlphaFoldDB" id="A0A830BWB3"/>
<feature type="region of interest" description="Disordered" evidence="1">
    <location>
        <begin position="43"/>
        <end position="73"/>
    </location>
</feature>
<evidence type="ECO:0000313" key="3">
    <source>
        <dbReference type="Proteomes" id="UP000653305"/>
    </source>
</evidence>
<name>A0A830BWB3_9LAMI</name>
<keyword evidence="3" id="KW-1185">Reference proteome</keyword>
<protein>
    <submittedName>
        <fullName evidence="2">Very-long-chain 3-oxoacyl-coa reductase 1</fullName>
    </submittedName>
</protein>
<organism evidence="2 3">
    <name type="scientific">Phtheirospermum japonicum</name>
    <dbReference type="NCBI Taxonomy" id="374723"/>
    <lineage>
        <taxon>Eukaryota</taxon>
        <taxon>Viridiplantae</taxon>
        <taxon>Streptophyta</taxon>
        <taxon>Embryophyta</taxon>
        <taxon>Tracheophyta</taxon>
        <taxon>Spermatophyta</taxon>
        <taxon>Magnoliopsida</taxon>
        <taxon>eudicotyledons</taxon>
        <taxon>Gunneridae</taxon>
        <taxon>Pentapetalae</taxon>
        <taxon>asterids</taxon>
        <taxon>lamiids</taxon>
        <taxon>Lamiales</taxon>
        <taxon>Orobanchaceae</taxon>
        <taxon>Orobanchaceae incertae sedis</taxon>
        <taxon>Phtheirospermum</taxon>
    </lineage>
</organism>
<evidence type="ECO:0000313" key="2">
    <source>
        <dbReference type="EMBL" id="GFP92337.1"/>
    </source>
</evidence>
<dbReference type="Proteomes" id="UP000653305">
    <property type="component" value="Unassembled WGS sequence"/>
</dbReference>
<comment type="caution">
    <text evidence="2">The sequence shown here is derived from an EMBL/GenBank/DDBJ whole genome shotgun (WGS) entry which is preliminary data.</text>
</comment>
<accession>A0A830BWB3</accession>
<feature type="region of interest" description="Disordered" evidence="1">
    <location>
        <begin position="1"/>
        <end position="21"/>
    </location>
</feature>
<dbReference type="EMBL" id="BMAC01000276">
    <property type="protein sequence ID" value="GFP92337.1"/>
    <property type="molecule type" value="Genomic_DNA"/>
</dbReference>
<proteinExistence type="predicted"/>
<gene>
    <name evidence="2" type="ORF">PHJA_001377800</name>
</gene>
<sequence>MAPHPHFPRPPIPPQTRTLHSQMGLRQFPPARQKPQEIRVVGPNHWPHRRHRQGLHLSALSKRAQFDSSRAKP</sequence>
<reference evidence="2" key="1">
    <citation type="submission" date="2020-07" db="EMBL/GenBank/DDBJ databases">
        <title>Ethylene signaling mediates host invasion by parasitic plants.</title>
        <authorList>
            <person name="Yoshida S."/>
        </authorList>
    </citation>
    <scope>NUCLEOTIDE SEQUENCE</scope>
    <source>
        <strain evidence="2">Okayama</strain>
    </source>
</reference>